<reference evidence="3 4" key="1">
    <citation type="submission" date="2016-01" db="EMBL/GenBank/DDBJ databases">
        <title>The draft genome sequence of Aquimarina sp. RZW4-3-2.</title>
        <authorList>
            <person name="Wang Y."/>
        </authorList>
    </citation>
    <scope>NUCLEOTIDE SEQUENCE [LARGE SCALE GENOMIC DNA]</scope>
    <source>
        <strain evidence="3 4">RZW4-3-2</strain>
    </source>
</reference>
<comment type="caution">
    <text evidence="3">The sequence shown here is derived from an EMBL/GenBank/DDBJ whole genome shotgun (WGS) entry which is preliminary data.</text>
</comment>
<dbReference type="PANTHER" id="PTHR48105">
    <property type="entry name" value="THIOREDOXIN REDUCTASE 1-RELATED-RELATED"/>
    <property type="match status" value="1"/>
</dbReference>
<sequence length="328" mass="37030">MTHYSILIIGAGPIGLSCGIEAQNAGISYKIIDKGTLVNSIHNFPTDMTFFSSSEKLEIGNLPFTSLSVRPTKQEGLEYYRRVAQHYKLNIGLYETFESVNRTSNLSNKTQFKIATSKEAYTCDFIINATGFYDSPVLLDIPGEKLKKVNHYFTSAHHLFKQKVAVIGASNSAIDVALEAYRKGAETTLLVRGKEISPNVKYWIKPDIEARIAENNINIYYESDVTAISDRHIIFKSRNQTIKLENDFVYAMTGYRPNFNLSEKLGIEIDSTTGYPKYNKTTMETTSPNVYLAGVVIGGMNTRQWFIENSRDHGSKIINHIKKYETKK</sequence>
<dbReference type="PRINTS" id="PR00411">
    <property type="entry name" value="PNDRDTASEI"/>
</dbReference>
<name>A0A163D517_9FLAO</name>
<evidence type="ECO:0000256" key="2">
    <source>
        <dbReference type="ARBA" id="ARBA00023002"/>
    </source>
</evidence>
<dbReference type="RefSeq" id="WP_066308416.1">
    <property type="nucleotide sequence ID" value="NZ_LQRT01000001.1"/>
</dbReference>
<keyword evidence="1" id="KW-0285">Flavoprotein</keyword>
<dbReference type="InterPro" id="IPR050097">
    <property type="entry name" value="Ferredoxin-NADP_redctase_2"/>
</dbReference>
<dbReference type="GO" id="GO:0016491">
    <property type="term" value="F:oxidoreductase activity"/>
    <property type="evidence" value="ECO:0007669"/>
    <property type="project" value="UniProtKB-KW"/>
</dbReference>
<dbReference type="InterPro" id="IPR023856">
    <property type="entry name" value="Bdr"/>
</dbReference>
<keyword evidence="4" id="KW-1185">Reference proteome</keyword>
<keyword evidence="2" id="KW-0560">Oxidoreductase</keyword>
<dbReference type="Gene3D" id="3.50.50.60">
    <property type="entry name" value="FAD/NAD(P)-binding domain"/>
    <property type="match status" value="1"/>
</dbReference>
<proteinExistence type="predicted"/>
<dbReference type="Proteomes" id="UP000076715">
    <property type="component" value="Unassembled WGS sequence"/>
</dbReference>
<organism evidence="3 4">
    <name type="scientific">Aquimarina aggregata</name>
    <dbReference type="NCBI Taxonomy" id="1642818"/>
    <lineage>
        <taxon>Bacteria</taxon>
        <taxon>Pseudomonadati</taxon>
        <taxon>Bacteroidota</taxon>
        <taxon>Flavobacteriia</taxon>
        <taxon>Flavobacteriales</taxon>
        <taxon>Flavobacteriaceae</taxon>
        <taxon>Aquimarina</taxon>
    </lineage>
</organism>
<dbReference type="STRING" id="1642818.AWE51_16795"/>
<dbReference type="EMBL" id="LQRT01000001">
    <property type="protein sequence ID" value="KZS43001.1"/>
    <property type="molecule type" value="Genomic_DNA"/>
</dbReference>
<evidence type="ECO:0000313" key="3">
    <source>
        <dbReference type="EMBL" id="KZS43001.1"/>
    </source>
</evidence>
<accession>A0A163D517</accession>
<dbReference type="NCBIfam" id="TIGR04018">
    <property type="entry name" value="Bthiol_YpdA"/>
    <property type="match status" value="1"/>
</dbReference>
<dbReference type="OrthoDB" id="9778740at2"/>
<protein>
    <submittedName>
        <fullName evidence="3">Uncharacterized protein</fullName>
    </submittedName>
</protein>
<dbReference type="Pfam" id="PF13738">
    <property type="entry name" value="Pyr_redox_3"/>
    <property type="match status" value="1"/>
</dbReference>
<dbReference type="InterPro" id="IPR036188">
    <property type="entry name" value="FAD/NAD-bd_sf"/>
</dbReference>
<dbReference type="AlphaFoldDB" id="A0A163D517"/>
<dbReference type="PRINTS" id="PR00368">
    <property type="entry name" value="FADPNR"/>
</dbReference>
<gene>
    <name evidence="3" type="ORF">AWE51_16795</name>
</gene>
<dbReference type="SUPFAM" id="SSF51905">
    <property type="entry name" value="FAD/NAD(P)-binding domain"/>
    <property type="match status" value="1"/>
</dbReference>
<evidence type="ECO:0000313" key="4">
    <source>
        <dbReference type="Proteomes" id="UP000076715"/>
    </source>
</evidence>
<evidence type="ECO:0000256" key="1">
    <source>
        <dbReference type="ARBA" id="ARBA00022630"/>
    </source>
</evidence>